<evidence type="ECO:0000256" key="4">
    <source>
        <dbReference type="ARBA" id="ARBA00022723"/>
    </source>
</evidence>
<dbReference type="Gene3D" id="3.40.50.720">
    <property type="entry name" value="NAD(P)-binding Rossmann-like Domain"/>
    <property type="match status" value="1"/>
</dbReference>
<dbReference type="EC" id="1.1.1.1" evidence="3"/>
<accession>A0A8J3LC56</accession>
<dbReference type="InterPro" id="IPR002328">
    <property type="entry name" value="ADH_Zn_CS"/>
</dbReference>
<comment type="caution">
    <text evidence="11">The sequence shown here is derived from an EMBL/GenBank/DDBJ whole genome shotgun (WGS) entry which is preliminary data.</text>
</comment>
<evidence type="ECO:0000256" key="8">
    <source>
        <dbReference type="ARBA" id="ARBA00049243"/>
    </source>
</evidence>
<evidence type="ECO:0000256" key="2">
    <source>
        <dbReference type="ARBA" id="ARBA00008072"/>
    </source>
</evidence>
<reference evidence="11" key="1">
    <citation type="submission" date="2021-01" db="EMBL/GenBank/DDBJ databases">
        <title>Whole genome shotgun sequence of Catellatospora methionotrophica NBRC 14553.</title>
        <authorList>
            <person name="Komaki H."/>
            <person name="Tamura T."/>
        </authorList>
    </citation>
    <scope>NUCLEOTIDE SEQUENCE</scope>
    <source>
        <strain evidence="11">NBRC 14553</strain>
    </source>
</reference>
<dbReference type="Pfam" id="PF08240">
    <property type="entry name" value="ADH_N"/>
    <property type="match status" value="1"/>
</dbReference>
<dbReference type="CDD" id="cd08245">
    <property type="entry name" value="CAD"/>
    <property type="match status" value="1"/>
</dbReference>
<dbReference type="AlphaFoldDB" id="A0A8J3LC56"/>
<evidence type="ECO:0000256" key="1">
    <source>
        <dbReference type="ARBA" id="ARBA00001947"/>
    </source>
</evidence>
<dbReference type="SUPFAM" id="SSF50129">
    <property type="entry name" value="GroES-like"/>
    <property type="match status" value="1"/>
</dbReference>
<dbReference type="PANTHER" id="PTHR42940">
    <property type="entry name" value="ALCOHOL DEHYDROGENASE 1-RELATED"/>
    <property type="match status" value="1"/>
</dbReference>
<keyword evidence="12" id="KW-1185">Reference proteome</keyword>
<dbReference type="InterPro" id="IPR013154">
    <property type="entry name" value="ADH-like_N"/>
</dbReference>
<dbReference type="SUPFAM" id="SSF51735">
    <property type="entry name" value="NAD(P)-binding Rossmann-fold domains"/>
    <property type="match status" value="1"/>
</dbReference>
<protein>
    <recommendedName>
        <fullName evidence="3">alcohol dehydrogenase</fullName>
        <ecNumber evidence="3">1.1.1.1</ecNumber>
    </recommendedName>
</protein>
<evidence type="ECO:0000256" key="5">
    <source>
        <dbReference type="ARBA" id="ARBA00022833"/>
    </source>
</evidence>
<comment type="catalytic activity">
    <reaction evidence="8">
        <text>a primary alcohol + NAD(+) = an aldehyde + NADH + H(+)</text>
        <dbReference type="Rhea" id="RHEA:10736"/>
        <dbReference type="ChEBI" id="CHEBI:15378"/>
        <dbReference type="ChEBI" id="CHEBI:15734"/>
        <dbReference type="ChEBI" id="CHEBI:17478"/>
        <dbReference type="ChEBI" id="CHEBI:57540"/>
        <dbReference type="ChEBI" id="CHEBI:57945"/>
        <dbReference type="EC" id="1.1.1.1"/>
    </reaction>
</comment>
<dbReference type="PANTHER" id="PTHR42940:SF8">
    <property type="entry name" value="VACUOLAR PROTEIN SORTING-ASSOCIATED PROTEIN 11"/>
    <property type="match status" value="1"/>
</dbReference>
<name>A0A8J3LC56_9ACTN</name>
<dbReference type="GO" id="GO:0004022">
    <property type="term" value="F:alcohol dehydrogenase (NAD+) activity"/>
    <property type="evidence" value="ECO:0007669"/>
    <property type="project" value="UniProtKB-EC"/>
</dbReference>
<dbReference type="Proteomes" id="UP000660339">
    <property type="component" value="Unassembled WGS sequence"/>
</dbReference>
<evidence type="ECO:0000313" key="11">
    <source>
        <dbReference type="EMBL" id="GIG18207.1"/>
    </source>
</evidence>
<evidence type="ECO:0000256" key="7">
    <source>
        <dbReference type="ARBA" id="ARBA00049164"/>
    </source>
</evidence>
<evidence type="ECO:0000256" key="9">
    <source>
        <dbReference type="RuleBase" id="RU361277"/>
    </source>
</evidence>
<comment type="cofactor">
    <cofactor evidence="1 9">
        <name>Zn(2+)</name>
        <dbReference type="ChEBI" id="CHEBI:29105"/>
    </cofactor>
</comment>
<evidence type="ECO:0000256" key="3">
    <source>
        <dbReference type="ARBA" id="ARBA00013190"/>
    </source>
</evidence>
<keyword evidence="5 9" id="KW-0862">Zinc</keyword>
<dbReference type="RefSeq" id="WP_166386030.1">
    <property type="nucleotide sequence ID" value="NZ_BONJ01000037.1"/>
</dbReference>
<dbReference type="Pfam" id="PF00107">
    <property type="entry name" value="ADH_zinc_N"/>
    <property type="match status" value="1"/>
</dbReference>
<proteinExistence type="inferred from homology"/>
<dbReference type="InterPro" id="IPR011032">
    <property type="entry name" value="GroES-like_sf"/>
</dbReference>
<evidence type="ECO:0000313" key="12">
    <source>
        <dbReference type="Proteomes" id="UP000660339"/>
    </source>
</evidence>
<keyword evidence="6" id="KW-0560">Oxidoreductase</keyword>
<sequence length="338" mass="35120">MKAAVIVKAQSPWELREVPTPTPGPGEVLIRVHASGLCHNDLYLSSGVLPLPPLDPLIIGHEPAGEIVEVGAGVSSRRIGDRVGATWVQATCGRCDYCRTGLPLTGQSAMNCRGAVLTGLTAQGGHAEYLVARAEATVLLPDGIGYEAAAPVLCAGYTAWSALRAAQPQPGDRVAVLGIGGLGHLALQFSRACGFETIAVTRTADKHDLAVKLGADVVVGDGAQLRDVGGADVVLVTGTSNAAASEAMQGLRVNGRMVLASIDPVSPFVIDPARGIWARRQRIIGASHDGLHLLSEALDLVASGAVTPMVEVFASERIADAVQRLDRGEVRFRAVVAF</sequence>
<comment type="similarity">
    <text evidence="2 9">Belongs to the zinc-containing alcohol dehydrogenase family.</text>
</comment>
<gene>
    <name evidence="11" type="primary">adhP</name>
    <name evidence="11" type="ORF">Cme02nite_65390</name>
</gene>
<dbReference type="EMBL" id="BONJ01000037">
    <property type="protein sequence ID" value="GIG18207.1"/>
    <property type="molecule type" value="Genomic_DNA"/>
</dbReference>
<organism evidence="11 12">
    <name type="scientific">Catellatospora methionotrophica</name>
    <dbReference type="NCBI Taxonomy" id="121620"/>
    <lineage>
        <taxon>Bacteria</taxon>
        <taxon>Bacillati</taxon>
        <taxon>Actinomycetota</taxon>
        <taxon>Actinomycetes</taxon>
        <taxon>Micromonosporales</taxon>
        <taxon>Micromonosporaceae</taxon>
        <taxon>Catellatospora</taxon>
    </lineage>
</organism>
<feature type="domain" description="Enoyl reductase (ER)" evidence="10">
    <location>
        <begin position="11"/>
        <end position="336"/>
    </location>
</feature>
<dbReference type="InterPro" id="IPR036291">
    <property type="entry name" value="NAD(P)-bd_dom_sf"/>
</dbReference>
<dbReference type="InterPro" id="IPR020843">
    <property type="entry name" value="ER"/>
</dbReference>
<dbReference type="InterPro" id="IPR013149">
    <property type="entry name" value="ADH-like_C"/>
</dbReference>
<dbReference type="Gene3D" id="3.90.180.10">
    <property type="entry name" value="Medium-chain alcohol dehydrogenases, catalytic domain"/>
    <property type="match status" value="1"/>
</dbReference>
<dbReference type="GO" id="GO:0005737">
    <property type="term" value="C:cytoplasm"/>
    <property type="evidence" value="ECO:0007669"/>
    <property type="project" value="TreeGrafter"/>
</dbReference>
<comment type="catalytic activity">
    <reaction evidence="7">
        <text>a secondary alcohol + NAD(+) = a ketone + NADH + H(+)</text>
        <dbReference type="Rhea" id="RHEA:10740"/>
        <dbReference type="ChEBI" id="CHEBI:15378"/>
        <dbReference type="ChEBI" id="CHEBI:17087"/>
        <dbReference type="ChEBI" id="CHEBI:35681"/>
        <dbReference type="ChEBI" id="CHEBI:57540"/>
        <dbReference type="ChEBI" id="CHEBI:57945"/>
        <dbReference type="EC" id="1.1.1.1"/>
    </reaction>
</comment>
<evidence type="ECO:0000259" key="10">
    <source>
        <dbReference type="SMART" id="SM00829"/>
    </source>
</evidence>
<dbReference type="SMART" id="SM00829">
    <property type="entry name" value="PKS_ER"/>
    <property type="match status" value="1"/>
</dbReference>
<dbReference type="GO" id="GO:0008270">
    <property type="term" value="F:zinc ion binding"/>
    <property type="evidence" value="ECO:0007669"/>
    <property type="project" value="InterPro"/>
</dbReference>
<evidence type="ECO:0000256" key="6">
    <source>
        <dbReference type="ARBA" id="ARBA00023002"/>
    </source>
</evidence>
<dbReference type="PROSITE" id="PS00059">
    <property type="entry name" value="ADH_ZINC"/>
    <property type="match status" value="1"/>
</dbReference>
<keyword evidence="4 9" id="KW-0479">Metal-binding</keyword>